<sequence>MRIPVPDSLREHAAKVAGNPATPRPAATIVLVRDGADGIEAYLMRRQSTMAFAPGVYVFPGGKVQESDAAPVDWVGPSAEEWGERFGCDPETARALVVAAVRETFEESGILLAGPDADTVVGDTSSSEMQAARVALENGEYGFAQFLAERSLVLRADLLGAWSHWITPEFEPRRYDTRFFVAALPAGQVVGELPGESDKAAWMPLTTALAAMKAGEAAMLPPTAITCKEVSGLTAQGILEAAAARSIIPIEPKLVEVDGQLYLENPLEDP</sequence>
<dbReference type="Gene3D" id="3.90.79.10">
    <property type="entry name" value="Nucleoside Triphosphate Pyrophosphohydrolase"/>
    <property type="match status" value="1"/>
</dbReference>
<dbReference type="Proteomes" id="UP000321571">
    <property type="component" value="Unassembled WGS sequence"/>
</dbReference>
<dbReference type="PANTHER" id="PTHR12318:SF0">
    <property type="entry name" value="ACYL-COENZYME A DIPHOSPHATASE NUDT19"/>
    <property type="match status" value="1"/>
</dbReference>
<reference evidence="8 9" key="1">
    <citation type="submission" date="2019-06" db="EMBL/GenBank/DDBJ databases">
        <title>Aeromicrobium sp. nov., isolated from a maize field.</title>
        <authorList>
            <person name="Lin S.-Y."/>
            <person name="Tsai C.-F."/>
            <person name="Young C.-C."/>
        </authorList>
    </citation>
    <scope>NUCLEOTIDE SEQUENCE [LARGE SCALE GENOMIC DNA]</scope>
    <source>
        <strain evidence="8 9">CC-CFT486</strain>
    </source>
</reference>
<gene>
    <name evidence="8" type="ORF">FHP06_09420</name>
</gene>
<keyword evidence="6" id="KW-0464">Manganese</keyword>
<dbReference type="CDD" id="cd18870">
    <property type="entry name" value="NUDIX_AcylCoAdiphos_Nudt19"/>
    <property type="match status" value="1"/>
</dbReference>
<evidence type="ECO:0000256" key="1">
    <source>
        <dbReference type="ARBA" id="ARBA00001936"/>
    </source>
</evidence>
<evidence type="ECO:0000313" key="9">
    <source>
        <dbReference type="Proteomes" id="UP000321571"/>
    </source>
</evidence>
<evidence type="ECO:0000259" key="7">
    <source>
        <dbReference type="PROSITE" id="PS51462"/>
    </source>
</evidence>
<feature type="domain" description="Nudix hydrolase" evidence="7">
    <location>
        <begin position="22"/>
        <end position="225"/>
    </location>
</feature>
<comment type="cofactor">
    <cofactor evidence="2">
        <name>Mg(2+)</name>
        <dbReference type="ChEBI" id="CHEBI:18420"/>
    </cofactor>
</comment>
<dbReference type="PANTHER" id="PTHR12318">
    <property type="entry name" value="TESTOSTERONE-REGULATED PROTEIN RP2"/>
    <property type="match status" value="1"/>
</dbReference>
<evidence type="ECO:0000256" key="4">
    <source>
        <dbReference type="ARBA" id="ARBA00022801"/>
    </source>
</evidence>
<organism evidence="8 9">
    <name type="scientific">Aeromicrobium terrae</name>
    <dbReference type="NCBI Taxonomy" id="2498846"/>
    <lineage>
        <taxon>Bacteria</taxon>
        <taxon>Bacillati</taxon>
        <taxon>Actinomycetota</taxon>
        <taxon>Actinomycetes</taxon>
        <taxon>Propionibacteriales</taxon>
        <taxon>Nocardioidaceae</taxon>
        <taxon>Aeromicrobium</taxon>
    </lineage>
</organism>
<dbReference type="RefSeq" id="WP_147686129.1">
    <property type="nucleotide sequence ID" value="NZ_VDUX01000004.1"/>
</dbReference>
<protein>
    <submittedName>
        <fullName evidence="8">NUDIX hydrolase</fullName>
    </submittedName>
</protein>
<evidence type="ECO:0000256" key="3">
    <source>
        <dbReference type="ARBA" id="ARBA00022723"/>
    </source>
</evidence>
<name>A0A5C8NIB1_9ACTN</name>
<evidence type="ECO:0000256" key="5">
    <source>
        <dbReference type="ARBA" id="ARBA00022842"/>
    </source>
</evidence>
<keyword evidence="3" id="KW-0479">Metal-binding</keyword>
<comment type="cofactor">
    <cofactor evidence="1">
        <name>Mn(2+)</name>
        <dbReference type="ChEBI" id="CHEBI:29035"/>
    </cofactor>
</comment>
<dbReference type="OrthoDB" id="7183442at2"/>
<keyword evidence="4 8" id="KW-0378">Hydrolase</keyword>
<evidence type="ECO:0000256" key="6">
    <source>
        <dbReference type="ARBA" id="ARBA00023211"/>
    </source>
</evidence>
<dbReference type="GO" id="GO:0046872">
    <property type="term" value="F:metal ion binding"/>
    <property type="evidence" value="ECO:0007669"/>
    <property type="project" value="UniProtKB-KW"/>
</dbReference>
<dbReference type="SUPFAM" id="SSF55811">
    <property type="entry name" value="Nudix"/>
    <property type="match status" value="1"/>
</dbReference>
<dbReference type="PROSITE" id="PS51462">
    <property type="entry name" value="NUDIX"/>
    <property type="match status" value="1"/>
</dbReference>
<dbReference type="InterPro" id="IPR000086">
    <property type="entry name" value="NUDIX_hydrolase_dom"/>
</dbReference>
<dbReference type="EMBL" id="VDUX01000004">
    <property type="protein sequence ID" value="TXL60645.1"/>
    <property type="molecule type" value="Genomic_DNA"/>
</dbReference>
<dbReference type="GO" id="GO:0016818">
    <property type="term" value="F:hydrolase activity, acting on acid anhydrides, in phosphorus-containing anhydrides"/>
    <property type="evidence" value="ECO:0007669"/>
    <property type="project" value="InterPro"/>
</dbReference>
<keyword evidence="9" id="KW-1185">Reference proteome</keyword>
<accession>A0A5C8NIB1</accession>
<comment type="caution">
    <text evidence="8">The sequence shown here is derived from an EMBL/GenBank/DDBJ whole genome shotgun (WGS) entry which is preliminary data.</text>
</comment>
<proteinExistence type="predicted"/>
<dbReference type="InterPro" id="IPR015797">
    <property type="entry name" value="NUDIX_hydrolase-like_dom_sf"/>
</dbReference>
<dbReference type="InterPro" id="IPR039121">
    <property type="entry name" value="NUDT19"/>
</dbReference>
<evidence type="ECO:0000313" key="8">
    <source>
        <dbReference type="EMBL" id="TXL60645.1"/>
    </source>
</evidence>
<dbReference type="AlphaFoldDB" id="A0A5C8NIB1"/>
<keyword evidence="5" id="KW-0460">Magnesium</keyword>
<evidence type="ECO:0000256" key="2">
    <source>
        <dbReference type="ARBA" id="ARBA00001946"/>
    </source>
</evidence>